<dbReference type="Proteomes" id="UP000037460">
    <property type="component" value="Unassembled WGS sequence"/>
</dbReference>
<dbReference type="PANTHER" id="PTHR31485">
    <property type="entry name" value="PEPTIDYL SERINE ALPHA-GALACTOSYLTRANSFERASE"/>
    <property type="match status" value="1"/>
</dbReference>
<dbReference type="EMBL" id="JWZX01003084">
    <property type="protein sequence ID" value="KOO24526.1"/>
    <property type="molecule type" value="Genomic_DNA"/>
</dbReference>
<keyword evidence="3" id="KW-0808">Transferase</keyword>
<comment type="caution">
    <text evidence="9">The sequence shown here is derived from an EMBL/GenBank/DDBJ whole genome shotgun (WGS) entry which is preliminary data.</text>
</comment>
<evidence type="ECO:0000313" key="10">
    <source>
        <dbReference type="Proteomes" id="UP000037460"/>
    </source>
</evidence>
<dbReference type="PANTHER" id="PTHR31485:SF4">
    <property type="entry name" value="HYDROXYPROLINE O-ARABINOSYLTRANSFERASE RDN1"/>
    <property type="match status" value="1"/>
</dbReference>
<keyword evidence="10" id="KW-1185">Reference proteome</keyword>
<evidence type="ECO:0000256" key="7">
    <source>
        <dbReference type="SAM" id="SignalP"/>
    </source>
</evidence>
<keyword evidence="6" id="KW-0472">Membrane</keyword>
<dbReference type="GO" id="GO:0016757">
    <property type="term" value="F:glycosyltransferase activity"/>
    <property type="evidence" value="ECO:0007669"/>
    <property type="project" value="UniProtKB-KW"/>
</dbReference>
<dbReference type="GO" id="GO:0016020">
    <property type="term" value="C:membrane"/>
    <property type="evidence" value="ECO:0007669"/>
    <property type="project" value="UniProtKB-SubCell"/>
</dbReference>
<keyword evidence="5" id="KW-1133">Transmembrane helix</keyword>
<dbReference type="Pfam" id="PF23452">
    <property type="entry name" value="HPAT"/>
    <property type="match status" value="1"/>
</dbReference>
<evidence type="ECO:0000256" key="6">
    <source>
        <dbReference type="ARBA" id="ARBA00023136"/>
    </source>
</evidence>
<name>A0A0M0JD79_9EUKA</name>
<evidence type="ECO:0000256" key="5">
    <source>
        <dbReference type="ARBA" id="ARBA00022989"/>
    </source>
</evidence>
<protein>
    <recommendedName>
        <fullName evidence="8">Hydroxyproline O-arabinosyltransferase-like domain-containing protein</fullName>
    </recommendedName>
</protein>
<reference evidence="10" key="1">
    <citation type="journal article" date="2015" name="PLoS Genet.">
        <title>Genome Sequence and Transcriptome Analyses of Chrysochromulina tobin: Metabolic Tools for Enhanced Algal Fitness in the Prominent Order Prymnesiales (Haptophyceae).</title>
        <authorList>
            <person name="Hovde B.T."/>
            <person name="Deodato C.R."/>
            <person name="Hunsperger H.M."/>
            <person name="Ryken S.A."/>
            <person name="Yost W."/>
            <person name="Jha R.K."/>
            <person name="Patterson J."/>
            <person name="Monnat R.J. Jr."/>
            <person name="Barlow S.B."/>
            <person name="Starkenburg S.R."/>
            <person name="Cattolico R.A."/>
        </authorList>
    </citation>
    <scope>NUCLEOTIDE SEQUENCE</scope>
    <source>
        <strain evidence="10">CCMP291</strain>
    </source>
</reference>
<sequence length="431" mass="47969">MLRAILLFLLLIAILCIQFQHSILYAQGEVTLILQQVPDEVAKTVHAVVQDVTSAPDSSSSSGGGGDGTALTAKEKRRAAKLVAKAAAKAAAIEAATANTNGGKQATPQEVGAAAPECAAPRKPYHVVLTAASGTYQEWQSRIAYYHYKKLKAENPCSDLGGFTRLLNTPGARPDGLMDEIPTVLVAQLSNGNCDSCDHGFIVMNRPWGVRQLLKLPHFAKIPEEYILLMETDHLFLKVLPNFATPSVPVGFGFYYMTYKYDPAKLKPVISKYFDPDQVDPVGPSPVIIHKKQLLQLTEPWWQLCLTLKRDPAANRDFGWVLEMWGWALASAKAGVRHKVLAEFQAEPGGMGIDRIDKYYLYHYTFDLDTGDGWQWSKRQLMMGYPTVLKPPAYVMKRGPTHSTRRFVEMMNEAIEKISPWKPLRPKMRLP</sequence>
<feature type="chain" id="PRO_5005601786" description="Hydroxyproline O-arabinosyltransferase-like domain-containing protein" evidence="7">
    <location>
        <begin position="17"/>
        <end position="431"/>
    </location>
</feature>
<accession>A0A0M0JD79</accession>
<dbReference type="AlphaFoldDB" id="A0A0M0JD79"/>
<feature type="domain" description="Hydroxyproline O-arabinosyltransferase-like" evidence="8">
    <location>
        <begin position="125"/>
        <end position="422"/>
    </location>
</feature>
<evidence type="ECO:0000256" key="1">
    <source>
        <dbReference type="ARBA" id="ARBA00004167"/>
    </source>
</evidence>
<evidence type="ECO:0000256" key="3">
    <source>
        <dbReference type="ARBA" id="ARBA00022679"/>
    </source>
</evidence>
<keyword evidence="4" id="KW-0812">Transmembrane</keyword>
<comment type="subcellular location">
    <subcellularLocation>
        <location evidence="1">Membrane</location>
        <topology evidence="1">Single-pass membrane protein</topology>
    </subcellularLocation>
</comment>
<evidence type="ECO:0000313" key="9">
    <source>
        <dbReference type="EMBL" id="KOO24526.1"/>
    </source>
</evidence>
<keyword evidence="2" id="KW-0328">Glycosyltransferase</keyword>
<proteinExistence type="predicted"/>
<dbReference type="InterPro" id="IPR056508">
    <property type="entry name" value="HPAT-like"/>
</dbReference>
<dbReference type="OrthoDB" id="10259977at2759"/>
<evidence type="ECO:0000256" key="2">
    <source>
        <dbReference type="ARBA" id="ARBA00022676"/>
    </source>
</evidence>
<feature type="signal peptide" evidence="7">
    <location>
        <begin position="1"/>
        <end position="16"/>
    </location>
</feature>
<evidence type="ECO:0000256" key="4">
    <source>
        <dbReference type="ARBA" id="ARBA00022692"/>
    </source>
</evidence>
<dbReference type="InterPro" id="IPR044845">
    <property type="entry name" value="HPAT/SRGT1-like"/>
</dbReference>
<organism evidence="9 10">
    <name type="scientific">Chrysochromulina tobinii</name>
    <dbReference type="NCBI Taxonomy" id="1460289"/>
    <lineage>
        <taxon>Eukaryota</taxon>
        <taxon>Haptista</taxon>
        <taxon>Haptophyta</taxon>
        <taxon>Prymnesiophyceae</taxon>
        <taxon>Prymnesiales</taxon>
        <taxon>Chrysochromulinaceae</taxon>
        <taxon>Chrysochromulina</taxon>
    </lineage>
</organism>
<keyword evidence="7" id="KW-0732">Signal</keyword>
<gene>
    <name evidence="9" type="ORF">Ctob_004901</name>
</gene>
<evidence type="ECO:0000259" key="8">
    <source>
        <dbReference type="Pfam" id="PF23452"/>
    </source>
</evidence>